<evidence type="ECO:0000313" key="2">
    <source>
        <dbReference type="Proteomes" id="UP000032141"/>
    </source>
</evidence>
<name>A0A0D3CRR9_BRAOL</name>
<dbReference type="OMA" id="WNERFGM"/>
<evidence type="ECO:0000313" key="1">
    <source>
        <dbReference type="EnsemblPlants" id="Bo6g044080.1"/>
    </source>
</evidence>
<dbReference type="AlphaFoldDB" id="A0A0D3CRR9"/>
<dbReference type="Proteomes" id="UP000032141">
    <property type="component" value="Chromosome C6"/>
</dbReference>
<keyword evidence="2" id="KW-1185">Reference proteome</keyword>
<dbReference type="EnsemblPlants" id="Bo6g044080.1">
    <property type="protein sequence ID" value="Bo6g044080.1"/>
    <property type="gene ID" value="Bo6g044080"/>
</dbReference>
<dbReference type="HOGENOM" id="CLU_2925810_0_0_1"/>
<accession>A0A0D3CRR9</accession>
<reference evidence="1 2" key="1">
    <citation type="journal article" date="2014" name="Genome Biol.">
        <title>Transcriptome and methylome profiling reveals relics of genome dominance in the mesopolyploid Brassica oleracea.</title>
        <authorList>
            <person name="Parkin I.A."/>
            <person name="Koh C."/>
            <person name="Tang H."/>
            <person name="Robinson S.J."/>
            <person name="Kagale S."/>
            <person name="Clarke W.E."/>
            <person name="Town C.D."/>
            <person name="Nixon J."/>
            <person name="Krishnakumar V."/>
            <person name="Bidwell S.L."/>
            <person name="Denoeud F."/>
            <person name="Belcram H."/>
            <person name="Links M.G."/>
            <person name="Just J."/>
            <person name="Clarke C."/>
            <person name="Bender T."/>
            <person name="Huebert T."/>
            <person name="Mason A.S."/>
            <person name="Pires J.C."/>
            <person name="Barker G."/>
            <person name="Moore J."/>
            <person name="Walley P.G."/>
            <person name="Manoli S."/>
            <person name="Batley J."/>
            <person name="Edwards D."/>
            <person name="Nelson M.N."/>
            <person name="Wang X."/>
            <person name="Paterson A.H."/>
            <person name="King G."/>
            <person name="Bancroft I."/>
            <person name="Chalhoub B."/>
            <person name="Sharpe A.G."/>
        </authorList>
    </citation>
    <scope>NUCLEOTIDE SEQUENCE</scope>
    <source>
        <strain evidence="1 2">cv. TO1000</strain>
    </source>
</reference>
<reference evidence="1" key="2">
    <citation type="submission" date="2015-03" db="UniProtKB">
        <authorList>
            <consortium name="EnsemblPlants"/>
        </authorList>
    </citation>
    <scope>IDENTIFICATION</scope>
</reference>
<sequence>MILPCDQNKNKKRYDFYQTPETTVNYHKVDTSRIFCPISPHINLGNVLECRFWNERFGMFI</sequence>
<protein>
    <submittedName>
        <fullName evidence="1">Uncharacterized protein</fullName>
    </submittedName>
</protein>
<organism evidence="1 2">
    <name type="scientific">Brassica oleracea var. oleracea</name>
    <dbReference type="NCBI Taxonomy" id="109376"/>
    <lineage>
        <taxon>Eukaryota</taxon>
        <taxon>Viridiplantae</taxon>
        <taxon>Streptophyta</taxon>
        <taxon>Embryophyta</taxon>
        <taxon>Tracheophyta</taxon>
        <taxon>Spermatophyta</taxon>
        <taxon>Magnoliopsida</taxon>
        <taxon>eudicotyledons</taxon>
        <taxon>Gunneridae</taxon>
        <taxon>Pentapetalae</taxon>
        <taxon>rosids</taxon>
        <taxon>malvids</taxon>
        <taxon>Brassicales</taxon>
        <taxon>Brassicaceae</taxon>
        <taxon>Brassiceae</taxon>
        <taxon>Brassica</taxon>
    </lineage>
</organism>
<proteinExistence type="predicted"/>
<dbReference type="Gramene" id="Bo6g044080.1">
    <property type="protein sequence ID" value="Bo6g044080.1"/>
    <property type="gene ID" value="Bo6g044080"/>
</dbReference>